<dbReference type="InterPro" id="IPR045188">
    <property type="entry name" value="Boi1/Boi2-like"/>
</dbReference>
<dbReference type="GO" id="GO:0055037">
    <property type="term" value="C:recycling endosome"/>
    <property type="evidence" value="ECO:0007669"/>
    <property type="project" value="TreeGrafter"/>
</dbReference>
<dbReference type="OrthoDB" id="185175at2759"/>
<dbReference type="SMART" id="SM00233">
    <property type="entry name" value="PH"/>
    <property type="match status" value="2"/>
</dbReference>
<keyword evidence="1" id="KW-0597">Phosphoprotein</keyword>
<dbReference type="GO" id="GO:0001881">
    <property type="term" value="P:receptor recycling"/>
    <property type="evidence" value="ECO:0007669"/>
    <property type="project" value="TreeGrafter"/>
</dbReference>
<dbReference type="PANTHER" id="PTHR22902:SF27">
    <property type="entry name" value="PLECKSTRIN HOMOLOGY DOMAIN-CONTAINING FAMILY A MEMBER 3"/>
    <property type="match status" value="1"/>
</dbReference>
<evidence type="ECO:0000313" key="3">
    <source>
        <dbReference type="EMBL" id="OQS01771.1"/>
    </source>
</evidence>
<gene>
    <name evidence="3" type="ORF">ACHHYP_00283</name>
</gene>
<dbReference type="InterPro" id="IPR011993">
    <property type="entry name" value="PH-like_dom_sf"/>
</dbReference>
<proteinExistence type="predicted"/>
<dbReference type="GO" id="GO:0005802">
    <property type="term" value="C:trans-Golgi network"/>
    <property type="evidence" value="ECO:0007669"/>
    <property type="project" value="TreeGrafter"/>
</dbReference>
<dbReference type="GO" id="GO:0005829">
    <property type="term" value="C:cytosol"/>
    <property type="evidence" value="ECO:0007669"/>
    <property type="project" value="GOC"/>
</dbReference>
<evidence type="ECO:0000313" key="4">
    <source>
        <dbReference type="Proteomes" id="UP000243579"/>
    </source>
</evidence>
<dbReference type="Gene3D" id="2.30.29.30">
    <property type="entry name" value="Pleckstrin-homology domain (PH domain)/Phosphotyrosine-binding domain (PTB)"/>
    <property type="match status" value="2"/>
</dbReference>
<accession>A0A1V9ZUX4</accession>
<dbReference type="CDD" id="cd00821">
    <property type="entry name" value="PH"/>
    <property type="match status" value="2"/>
</dbReference>
<dbReference type="EMBL" id="JNBR01000001">
    <property type="protein sequence ID" value="OQS01771.1"/>
    <property type="molecule type" value="Genomic_DNA"/>
</dbReference>
<dbReference type="Proteomes" id="UP000243579">
    <property type="component" value="Unassembled WGS sequence"/>
</dbReference>
<keyword evidence="4" id="KW-1185">Reference proteome</keyword>
<dbReference type="PROSITE" id="PS50003">
    <property type="entry name" value="PH_DOMAIN"/>
    <property type="match status" value="1"/>
</dbReference>
<dbReference type="SUPFAM" id="SSF50729">
    <property type="entry name" value="PH domain-like"/>
    <property type="match status" value="2"/>
</dbReference>
<evidence type="ECO:0000256" key="1">
    <source>
        <dbReference type="ARBA" id="ARBA00022553"/>
    </source>
</evidence>
<reference evidence="3 4" key="1">
    <citation type="journal article" date="2014" name="Genome Biol. Evol.">
        <title>The secreted proteins of Achlya hypogyna and Thraustotheca clavata identify the ancestral oomycete secretome and reveal gene acquisitions by horizontal gene transfer.</title>
        <authorList>
            <person name="Misner I."/>
            <person name="Blouin N."/>
            <person name="Leonard G."/>
            <person name="Richards T.A."/>
            <person name="Lane C.E."/>
        </authorList>
    </citation>
    <scope>NUCLEOTIDE SEQUENCE [LARGE SCALE GENOMIC DNA]</scope>
    <source>
        <strain evidence="3 4">ATCC 48635</strain>
    </source>
</reference>
<name>A0A1V9ZUX4_ACHHY</name>
<dbReference type="GO" id="GO:0005769">
    <property type="term" value="C:early endosome"/>
    <property type="evidence" value="ECO:0007669"/>
    <property type="project" value="TreeGrafter"/>
</dbReference>
<evidence type="ECO:0000259" key="2">
    <source>
        <dbReference type="PROSITE" id="PS50003"/>
    </source>
</evidence>
<dbReference type="GO" id="GO:0042147">
    <property type="term" value="P:retrograde transport, endosome to Golgi"/>
    <property type="evidence" value="ECO:0007669"/>
    <property type="project" value="TreeGrafter"/>
</dbReference>
<sequence>MNSARSAPGSTRGASMPETSSMAGEFAAGWLWKKSGRFSKWRYQYFILRGALLSYYDKYPGEEYAHLFSSMPGFAQGDTSPRGVLRVVHVEVGQKSSIAFKVYGSSGKVLDIRVETAAARAKWVNGLNLASQLGKRKLATTTASMDSADSCLDSDDENSVNFAGYLTIPKQGHKYFVLQGNMLSMHADENPWTVPTSRSYVLAVKPLANNQTLEVQLSHGKPLVLQAQSSQDREKWVHHMSECCLGR</sequence>
<dbReference type="InterPro" id="IPR001849">
    <property type="entry name" value="PH_domain"/>
</dbReference>
<organism evidence="3 4">
    <name type="scientific">Achlya hypogyna</name>
    <name type="common">Oomycete</name>
    <name type="synonym">Protoachlya hypogyna</name>
    <dbReference type="NCBI Taxonomy" id="1202772"/>
    <lineage>
        <taxon>Eukaryota</taxon>
        <taxon>Sar</taxon>
        <taxon>Stramenopiles</taxon>
        <taxon>Oomycota</taxon>
        <taxon>Saprolegniomycetes</taxon>
        <taxon>Saprolegniales</taxon>
        <taxon>Achlyaceae</taxon>
        <taxon>Achlya</taxon>
    </lineage>
</organism>
<comment type="caution">
    <text evidence="3">The sequence shown here is derived from an EMBL/GenBank/DDBJ whole genome shotgun (WGS) entry which is preliminary data.</text>
</comment>
<dbReference type="Pfam" id="PF00169">
    <property type="entry name" value="PH"/>
    <property type="match status" value="1"/>
</dbReference>
<dbReference type="GO" id="GO:0007032">
    <property type="term" value="P:endosome organization"/>
    <property type="evidence" value="ECO:0007669"/>
    <property type="project" value="TreeGrafter"/>
</dbReference>
<dbReference type="PANTHER" id="PTHR22902">
    <property type="entry name" value="SESQUIPEDALIAN"/>
    <property type="match status" value="1"/>
</dbReference>
<feature type="domain" description="PH" evidence="2">
    <location>
        <begin position="24"/>
        <end position="132"/>
    </location>
</feature>
<protein>
    <recommendedName>
        <fullName evidence="2">PH domain-containing protein</fullName>
    </recommendedName>
</protein>
<dbReference type="AlphaFoldDB" id="A0A1V9ZUX4"/>